<feature type="region of interest" description="Disordered" evidence="2">
    <location>
        <begin position="535"/>
        <end position="588"/>
    </location>
</feature>
<dbReference type="AlphaFoldDB" id="A0A1D6LYS8"/>
<evidence type="ECO:0000313" key="3">
    <source>
        <dbReference type="EMBL" id="AQK84288.1"/>
    </source>
</evidence>
<organism evidence="3">
    <name type="scientific">Zea mays</name>
    <name type="common">Maize</name>
    <dbReference type="NCBI Taxonomy" id="4577"/>
    <lineage>
        <taxon>Eukaryota</taxon>
        <taxon>Viridiplantae</taxon>
        <taxon>Streptophyta</taxon>
        <taxon>Embryophyta</taxon>
        <taxon>Tracheophyta</taxon>
        <taxon>Spermatophyta</taxon>
        <taxon>Magnoliopsida</taxon>
        <taxon>Liliopsida</taxon>
        <taxon>Poales</taxon>
        <taxon>Poaceae</taxon>
        <taxon>PACMAD clade</taxon>
        <taxon>Panicoideae</taxon>
        <taxon>Andropogonodae</taxon>
        <taxon>Andropogoneae</taxon>
        <taxon>Tripsacinae</taxon>
        <taxon>Zea</taxon>
    </lineage>
</organism>
<reference evidence="3" key="1">
    <citation type="submission" date="2015-12" db="EMBL/GenBank/DDBJ databases">
        <title>Update maize B73 reference genome by single molecule sequencing technologies.</title>
        <authorList>
            <consortium name="Maize Genome Sequencing Project"/>
            <person name="Ware D."/>
        </authorList>
    </citation>
    <scope>NUCLEOTIDE SEQUENCE</scope>
    <source>
        <tissue evidence="3">Seedling</tissue>
    </source>
</reference>
<evidence type="ECO:0000256" key="1">
    <source>
        <dbReference type="SAM" id="Coils"/>
    </source>
</evidence>
<feature type="coiled-coil region" evidence="1">
    <location>
        <begin position="332"/>
        <end position="380"/>
    </location>
</feature>
<keyword evidence="1" id="KW-0175">Coiled coil</keyword>
<sequence>MSSWLRSAVSRAVEAGGRSGVARAVKGYADTVAHHAGQAVADILHDRMGVQNYKSFKKTVARLEEAAVSCRGGERVELLKRWLGALQDVDAENGSSDLKVSEANDPSGEMDTLKAQTVLFYDADIDGAPMNFCDVFLYSQALEGITLSMILEPPSEEEVSLLLEIFRFKRGEANVVPVKREELLEYAQSIISGLKRNADIVRIDAETLELQRKLDEKQKSRGQSPEYQDKTSDKIAAANLEVFKEALGELRLCSRVEELLLKKKSITLGDSLEIHSQKASLTNYQVDKLKVLADSLACSSSKAEQRILEHRRQKEDALNFRVKKENEVSVSEKELLDEITELEKQRDELEAQLKKVNISLNAAAGRLKQTREERDQFDEANNQIIFSLKKKEDDLSKSIALCNVESNVVKIWIGFLEDSWKLQSSYNEQKDNKTCDELEKCVSDFLKLTKHHLSAFKEVLSQLIENIETYVGNLAVLTSRYFSSFPKIIIAFSIVDHIKKLFYSGEGADSRRDDPEVKSLIEEIEKMRESFESIERPTLSIESEKAKPLPVEGSKLSPSPLQAPATPKAAHVDSPKSPMKPEQHFDSDAELATLGSEIGKEDKEYSVEEISGWEFDELEEDLKS</sequence>
<feature type="compositionally biased region" description="Basic and acidic residues" evidence="2">
    <location>
        <begin position="570"/>
        <end position="587"/>
    </location>
</feature>
<dbReference type="PANTHER" id="PTHR34121">
    <property type="entry name" value="MYOSIN-11"/>
    <property type="match status" value="1"/>
</dbReference>
<dbReference type="PANTHER" id="PTHR34121:SF4">
    <property type="entry name" value="OS05G0162200 PROTEIN"/>
    <property type="match status" value="1"/>
</dbReference>
<dbReference type="EMBL" id="CM000782">
    <property type="protein sequence ID" value="AQK84288.1"/>
    <property type="molecule type" value="Genomic_DNA"/>
</dbReference>
<gene>
    <name evidence="3" type="ORF">ZEAMMB73_Zm00001d037546</name>
</gene>
<evidence type="ECO:0000256" key="2">
    <source>
        <dbReference type="SAM" id="MobiDB-lite"/>
    </source>
</evidence>
<dbReference type="ExpressionAtlas" id="A0A1D6LYS8">
    <property type="expression patterns" value="baseline and differential"/>
</dbReference>
<protein>
    <submittedName>
        <fullName evidence="3">Uncharacterized protein</fullName>
    </submittedName>
</protein>
<accession>A0A3L6E7V3</accession>
<name>A0A1D6LYS8_MAIZE</name>
<accession>A0A1D6LYS8</accession>
<proteinExistence type="predicted"/>